<gene>
    <name evidence="2" type="ORF">Poli38472_003766</name>
</gene>
<organism evidence="2 3">
    <name type="scientific">Pythium oligandrum</name>
    <name type="common">Mycoparasitic fungus</name>
    <dbReference type="NCBI Taxonomy" id="41045"/>
    <lineage>
        <taxon>Eukaryota</taxon>
        <taxon>Sar</taxon>
        <taxon>Stramenopiles</taxon>
        <taxon>Oomycota</taxon>
        <taxon>Peronosporomycetes</taxon>
        <taxon>Pythiales</taxon>
        <taxon>Pythiaceae</taxon>
        <taxon>Pythium</taxon>
    </lineage>
</organism>
<evidence type="ECO:0000313" key="3">
    <source>
        <dbReference type="Proteomes" id="UP000794436"/>
    </source>
</evidence>
<dbReference type="OrthoDB" id="77923at2759"/>
<dbReference type="Proteomes" id="UP000794436">
    <property type="component" value="Unassembled WGS sequence"/>
</dbReference>
<proteinExistence type="predicted"/>
<evidence type="ECO:0000256" key="1">
    <source>
        <dbReference type="SAM" id="MobiDB-lite"/>
    </source>
</evidence>
<name>A0A8K1FKF5_PYTOL</name>
<feature type="region of interest" description="Disordered" evidence="1">
    <location>
        <begin position="1"/>
        <end position="28"/>
    </location>
</feature>
<dbReference type="EMBL" id="SPLM01000036">
    <property type="protein sequence ID" value="TMW66001.1"/>
    <property type="molecule type" value="Genomic_DNA"/>
</dbReference>
<feature type="compositionally biased region" description="Low complexity" evidence="1">
    <location>
        <begin position="1"/>
        <end position="18"/>
    </location>
</feature>
<keyword evidence="3" id="KW-1185">Reference proteome</keyword>
<sequence length="183" mass="21114">MPTTSRSSTRQLRTRTASANTKRNKSHASVVEVEVEPRLCRIEQQLQERLPMEWREFAGKPMALHYYDKKINTFRANDDVKPSAAYMRWAVKQLRGQLEAQQLSVFSDAELREIVQQEWRTDLTRSTWEARLNRHGSADGPVVRRSPNGVIFVRPQPQPGEKYVQDGMAVASKQQRQAKYATS</sequence>
<evidence type="ECO:0000313" key="2">
    <source>
        <dbReference type="EMBL" id="TMW66001.1"/>
    </source>
</evidence>
<reference evidence="2" key="1">
    <citation type="submission" date="2019-03" db="EMBL/GenBank/DDBJ databases">
        <title>Long read genome sequence of the mycoparasitic Pythium oligandrum ATCC 38472 isolated from sugarbeet rhizosphere.</title>
        <authorList>
            <person name="Gaulin E."/>
        </authorList>
    </citation>
    <scope>NUCLEOTIDE SEQUENCE</scope>
    <source>
        <strain evidence="2">ATCC 38472_TT</strain>
    </source>
</reference>
<accession>A0A8K1FKF5</accession>
<protein>
    <submittedName>
        <fullName evidence="2">Uncharacterized protein</fullName>
    </submittedName>
</protein>
<dbReference type="AlphaFoldDB" id="A0A8K1FKF5"/>
<comment type="caution">
    <text evidence="2">The sequence shown here is derived from an EMBL/GenBank/DDBJ whole genome shotgun (WGS) entry which is preliminary data.</text>
</comment>